<protein>
    <submittedName>
        <fullName evidence="1">Uncharacterized protein</fullName>
    </submittedName>
</protein>
<dbReference type="EMBL" id="JBHSRJ010000005">
    <property type="protein sequence ID" value="MFC6044770.1"/>
    <property type="molecule type" value="Genomic_DNA"/>
</dbReference>
<dbReference type="RefSeq" id="WP_379156722.1">
    <property type="nucleotide sequence ID" value="NZ_JBHSRJ010000005.1"/>
</dbReference>
<gene>
    <name evidence="1" type="ORF">ACFPYL_16895</name>
</gene>
<sequence length="228" mass="23725">MSHLTGRQILLLLAGAFALASLAVGVYGLVRGPGGASRPTDTAPGAAPGTALRETVAPGRPTTPALAPQDRQLPHTGDPIAYAEAVAATLFEWDTRTGFLPVDYTAAVAADADPSGEETPGLLADVATYVPTLEQWLDLGAMDVEQSLAIEEAYVPSSWEVADQQAHGQLRPGTTAVTITGIRHRSGTWGGAAAESSSPVSFTVFVACAPSFPRCHVLRLSELDNPLR</sequence>
<proteinExistence type="predicted"/>
<evidence type="ECO:0000313" key="2">
    <source>
        <dbReference type="Proteomes" id="UP001596135"/>
    </source>
</evidence>
<accession>A0ABW1LLE9</accession>
<organism evidence="1 2">
    <name type="scientific">Nocardioides hankookensis</name>
    <dbReference type="NCBI Taxonomy" id="443157"/>
    <lineage>
        <taxon>Bacteria</taxon>
        <taxon>Bacillati</taxon>
        <taxon>Actinomycetota</taxon>
        <taxon>Actinomycetes</taxon>
        <taxon>Propionibacteriales</taxon>
        <taxon>Nocardioidaceae</taxon>
        <taxon>Nocardioides</taxon>
    </lineage>
</organism>
<keyword evidence="2" id="KW-1185">Reference proteome</keyword>
<dbReference type="Proteomes" id="UP001596135">
    <property type="component" value="Unassembled WGS sequence"/>
</dbReference>
<evidence type="ECO:0000313" key="1">
    <source>
        <dbReference type="EMBL" id="MFC6044770.1"/>
    </source>
</evidence>
<comment type="caution">
    <text evidence="1">The sequence shown here is derived from an EMBL/GenBank/DDBJ whole genome shotgun (WGS) entry which is preliminary data.</text>
</comment>
<reference evidence="2" key="1">
    <citation type="journal article" date="2019" name="Int. J. Syst. Evol. Microbiol.">
        <title>The Global Catalogue of Microorganisms (GCM) 10K type strain sequencing project: providing services to taxonomists for standard genome sequencing and annotation.</title>
        <authorList>
            <consortium name="The Broad Institute Genomics Platform"/>
            <consortium name="The Broad Institute Genome Sequencing Center for Infectious Disease"/>
            <person name="Wu L."/>
            <person name="Ma J."/>
        </authorList>
    </citation>
    <scope>NUCLEOTIDE SEQUENCE [LARGE SCALE GENOMIC DNA]</scope>
    <source>
        <strain evidence="2">CCUG 54522</strain>
    </source>
</reference>
<name>A0ABW1LLE9_9ACTN</name>